<feature type="transmembrane region" description="Helical" evidence="6">
    <location>
        <begin position="81"/>
        <end position="100"/>
    </location>
</feature>
<dbReference type="GO" id="GO:0016020">
    <property type="term" value="C:membrane"/>
    <property type="evidence" value="ECO:0007669"/>
    <property type="project" value="UniProtKB-SubCell"/>
</dbReference>
<evidence type="ECO:0000256" key="3">
    <source>
        <dbReference type="ARBA" id="ARBA00022989"/>
    </source>
</evidence>
<dbReference type="OrthoDB" id="5284712at2759"/>
<organism evidence="8 9">
    <name type="scientific">Colletotrichum asianum</name>
    <dbReference type="NCBI Taxonomy" id="702518"/>
    <lineage>
        <taxon>Eukaryota</taxon>
        <taxon>Fungi</taxon>
        <taxon>Dikarya</taxon>
        <taxon>Ascomycota</taxon>
        <taxon>Pezizomycotina</taxon>
        <taxon>Sordariomycetes</taxon>
        <taxon>Hypocreomycetidae</taxon>
        <taxon>Glomerellales</taxon>
        <taxon>Glomerellaceae</taxon>
        <taxon>Colletotrichum</taxon>
        <taxon>Colletotrichum gloeosporioides species complex</taxon>
    </lineage>
</organism>
<comment type="caution">
    <text evidence="8">The sequence shown here is derived from an EMBL/GenBank/DDBJ whole genome shotgun (WGS) entry which is preliminary data.</text>
</comment>
<feature type="domain" description="MARVEL" evidence="7">
    <location>
        <begin position="16"/>
        <end position="138"/>
    </location>
</feature>
<feature type="transmembrane region" description="Helical" evidence="6">
    <location>
        <begin position="120"/>
        <end position="143"/>
    </location>
</feature>
<evidence type="ECO:0000313" key="9">
    <source>
        <dbReference type="Proteomes" id="UP000434172"/>
    </source>
</evidence>
<evidence type="ECO:0000256" key="5">
    <source>
        <dbReference type="SAM" id="MobiDB-lite"/>
    </source>
</evidence>
<protein>
    <submittedName>
        <fullName evidence="8">Chaperone-binding protein</fullName>
    </submittedName>
</protein>
<keyword evidence="2 6" id="KW-0812">Transmembrane</keyword>
<dbReference type="Pfam" id="PF01284">
    <property type="entry name" value="MARVEL"/>
    <property type="match status" value="1"/>
</dbReference>
<evidence type="ECO:0000259" key="7">
    <source>
        <dbReference type="Pfam" id="PF01284"/>
    </source>
</evidence>
<evidence type="ECO:0000256" key="4">
    <source>
        <dbReference type="ARBA" id="ARBA00023136"/>
    </source>
</evidence>
<keyword evidence="3 6" id="KW-1133">Transmembrane helix</keyword>
<dbReference type="PANTHER" id="PTHR37451:SF3">
    <property type="entry name" value="MARVEL DOMAIN-CONTAINING PROTEIN"/>
    <property type="match status" value="1"/>
</dbReference>
<dbReference type="EMBL" id="WOWK01000003">
    <property type="protein sequence ID" value="KAF0331421.1"/>
    <property type="molecule type" value="Genomic_DNA"/>
</dbReference>
<feature type="region of interest" description="Disordered" evidence="5">
    <location>
        <begin position="185"/>
        <end position="295"/>
    </location>
</feature>
<feature type="transmembrane region" description="Helical" evidence="6">
    <location>
        <begin position="50"/>
        <end position="69"/>
    </location>
</feature>
<dbReference type="Proteomes" id="UP000434172">
    <property type="component" value="Unassembled WGS sequence"/>
</dbReference>
<evidence type="ECO:0000256" key="2">
    <source>
        <dbReference type="ARBA" id="ARBA00022692"/>
    </source>
</evidence>
<evidence type="ECO:0000313" key="8">
    <source>
        <dbReference type="EMBL" id="KAF0331421.1"/>
    </source>
</evidence>
<keyword evidence="9" id="KW-1185">Reference proteome</keyword>
<dbReference type="PANTHER" id="PTHR37451">
    <property type="entry name" value="MARVEL DOMAIN"/>
    <property type="match status" value="1"/>
</dbReference>
<keyword evidence="4 6" id="KW-0472">Membrane</keyword>
<feature type="transmembrane region" description="Helical" evidence="6">
    <location>
        <begin position="21"/>
        <end position="38"/>
    </location>
</feature>
<evidence type="ECO:0000256" key="6">
    <source>
        <dbReference type="SAM" id="Phobius"/>
    </source>
</evidence>
<reference evidence="8 9" key="1">
    <citation type="submission" date="2019-12" db="EMBL/GenBank/DDBJ databases">
        <title>A genome sequence resource for the geographically widespread anthracnose pathogen Colletotrichum asianum.</title>
        <authorList>
            <person name="Meng Y."/>
        </authorList>
    </citation>
    <scope>NUCLEOTIDE SEQUENCE [LARGE SCALE GENOMIC DNA]</scope>
    <source>
        <strain evidence="8 9">ICMP 18580</strain>
    </source>
</reference>
<dbReference type="InterPro" id="IPR008253">
    <property type="entry name" value="Marvel"/>
</dbReference>
<proteinExistence type="predicted"/>
<comment type="subcellular location">
    <subcellularLocation>
        <location evidence="1">Membrane</location>
        <topology evidence="1">Multi-pass membrane protein</topology>
    </subcellularLocation>
</comment>
<dbReference type="AlphaFoldDB" id="A0A8H3ZXB1"/>
<gene>
    <name evidence="8" type="ORF">GQ607_001167</name>
</gene>
<accession>A0A8H3ZXB1</accession>
<evidence type="ECO:0000256" key="1">
    <source>
        <dbReference type="ARBA" id="ARBA00004141"/>
    </source>
</evidence>
<name>A0A8H3ZXB1_9PEZI</name>
<sequence>MFGNLDFDPEYVPGVKLGLHIFQFILSFVIWGLEIAVFRADNAKIVGNNGWTFGVCFLSIPAWIYLIMAPRWPRTRKLANPYAMVIVDAVFTIIWLSAFASQAAYNTANQCGDACNLSKAIVGLGVFVTLLFGVSTFVSLYTLKHYQFHGSLPGYDKQKIAGDNIDPDKAAFSMAPHDEEAYAPVNMDDHADDHPTTGGGSNFGSYGDRYGSNSAYGGVNYGPEDDDPNRYGSLPSRQNAAMFDSETEYHSQQPHPHPTASPANDPYSSSTIQPYTAAPAYDDDRPAQFPAGNYDRTMSGRATACQIVRGPSPVFT</sequence>